<gene>
    <name evidence="1" type="ORF">V8N49_04260</name>
</gene>
<protein>
    <submittedName>
        <fullName evidence="1">Uncharacterized protein</fullName>
    </submittedName>
</protein>
<dbReference type="RefSeq" id="WP_336202461.1">
    <property type="nucleotide sequence ID" value="NZ_JBANEI010000002.1"/>
</dbReference>
<sequence length="84" mass="9432">MFARKNAAADALQGLKKLKRCLFKQINRLIISILWKKIRHAQRPFFSDLQLPCLPLLQGSGTAVNAALASINDCFSSFSERLID</sequence>
<keyword evidence="2" id="KW-1185">Reference proteome</keyword>
<reference evidence="1 2" key="1">
    <citation type="submission" date="2024-02" db="EMBL/GenBank/DDBJ databases">
        <title>First report Erwinia aphidicola in onion in Chile.</title>
        <authorList>
            <person name="Valenzuela M."/>
            <person name="Pena M."/>
            <person name="Dutta B."/>
        </authorList>
    </citation>
    <scope>NUCLEOTIDE SEQUENCE [LARGE SCALE GENOMIC DNA]</scope>
    <source>
        <strain evidence="1 2">QCJ3A</strain>
    </source>
</reference>
<evidence type="ECO:0000313" key="2">
    <source>
        <dbReference type="Proteomes" id="UP001306592"/>
    </source>
</evidence>
<name>A0ABU8DC42_ERWAP</name>
<evidence type="ECO:0000313" key="1">
    <source>
        <dbReference type="EMBL" id="MEI2680871.1"/>
    </source>
</evidence>
<comment type="caution">
    <text evidence="1">The sequence shown here is derived from an EMBL/GenBank/DDBJ whole genome shotgun (WGS) entry which is preliminary data.</text>
</comment>
<dbReference type="EMBL" id="JBANEI010000002">
    <property type="protein sequence ID" value="MEI2680871.1"/>
    <property type="molecule type" value="Genomic_DNA"/>
</dbReference>
<organism evidence="1 2">
    <name type="scientific">Erwinia aphidicola</name>
    <dbReference type="NCBI Taxonomy" id="68334"/>
    <lineage>
        <taxon>Bacteria</taxon>
        <taxon>Pseudomonadati</taxon>
        <taxon>Pseudomonadota</taxon>
        <taxon>Gammaproteobacteria</taxon>
        <taxon>Enterobacterales</taxon>
        <taxon>Erwiniaceae</taxon>
        <taxon>Erwinia</taxon>
    </lineage>
</organism>
<proteinExistence type="predicted"/>
<dbReference type="Proteomes" id="UP001306592">
    <property type="component" value="Unassembled WGS sequence"/>
</dbReference>
<accession>A0ABU8DC42</accession>